<gene>
    <name evidence="3" type="ORF">CLV63_115113</name>
</gene>
<dbReference type="PANTHER" id="PTHR30353:SF15">
    <property type="entry name" value="INNER MEMBRANE PROTEIN YABI"/>
    <property type="match status" value="1"/>
</dbReference>
<keyword evidence="1" id="KW-0472">Membrane</keyword>
<comment type="subcellular location">
    <subcellularLocation>
        <location evidence="1">Cell membrane</location>
        <topology evidence="1">Multi-pass membrane protein</topology>
    </subcellularLocation>
</comment>
<keyword evidence="1" id="KW-0812">Transmembrane</keyword>
<dbReference type="RefSeq" id="WP_106584782.1">
    <property type="nucleotide sequence ID" value="NZ_PYGA01000015.1"/>
</dbReference>
<feature type="region of interest" description="Disordered" evidence="2">
    <location>
        <begin position="197"/>
        <end position="216"/>
    </location>
</feature>
<evidence type="ECO:0000313" key="3">
    <source>
        <dbReference type="EMBL" id="PSK95453.1"/>
    </source>
</evidence>
<keyword evidence="4" id="KW-1185">Reference proteome</keyword>
<feature type="transmembrane region" description="Helical" evidence="1">
    <location>
        <begin position="12"/>
        <end position="45"/>
    </location>
</feature>
<dbReference type="GO" id="GO:0005886">
    <property type="term" value="C:plasma membrane"/>
    <property type="evidence" value="ECO:0007669"/>
    <property type="project" value="UniProtKB-SubCell"/>
</dbReference>
<feature type="transmembrane region" description="Helical" evidence="1">
    <location>
        <begin position="51"/>
        <end position="73"/>
    </location>
</feature>
<organism evidence="3 4">
    <name type="scientific">Murinocardiopsis flavida</name>
    <dbReference type="NCBI Taxonomy" id="645275"/>
    <lineage>
        <taxon>Bacteria</taxon>
        <taxon>Bacillati</taxon>
        <taxon>Actinomycetota</taxon>
        <taxon>Actinomycetes</taxon>
        <taxon>Streptosporangiales</taxon>
        <taxon>Nocardiopsidaceae</taxon>
        <taxon>Murinocardiopsis</taxon>
    </lineage>
</organism>
<keyword evidence="1" id="KW-1003">Cell membrane</keyword>
<comment type="caution">
    <text evidence="3">The sequence shown here is derived from an EMBL/GenBank/DDBJ whole genome shotgun (WGS) entry which is preliminary data.</text>
</comment>
<evidence type="ECO:0000256" key="2">
    <source>
        <dbReference type="SAM" id="MobiDB-lite"/>
    </source>
</evidence>
<reference evidence="3 4" key="1">
    <citation type="submission" date="2018-03" db="EMBL/GenBank/DDBJ databases">
        <title>Genomic Encyclopedia of Archaeal and Bacterial Type Strains, Phase II (KMG-II): from individual species to whole genera.</title>
        <authorList>
            <person name="Goeker M."/>
        </authorList>
    </citation>
    <scope>NUCLEOTIDE SEQUENCE [LARGE SCALE GENOMIC DNA]</scope>
    <source>
        <strain evidence="3 4">DSM 45312</strain>
    </source>
</reference>
<protein>
    <submittedName>
        <fullName evidence="3">Membrane-associated protein</fullName>
    </submittedName>
</protein>
<name>A0A2P8DDZ8_9ACTN</name>
<proteinExistence type="inferred from homology"/>
<comment type="caution">
    <text evidence="1">Lacks conserved residue(s) required for the propagation of feature annotation.</text>
</comment>
<comment type="similarity">
    <text evidence="1">Belongs to the DedA family.</text>
</comment>
<dbReference type="InterPro" id="IPR032818">
    <property type="entry name" value="DedA-like"/>
</dbReference>
<feature type="compositionally biased region" description="Pro residues" evidence="2">
    <location>
        <begin position="204"/>
        <end position="216"/>
    </location>
</feature>
<sequence>MKDLLEALPPGLLLPVAALLLVLEAGTLLPGMLIPGTAVLLALGFFAQSGFVTLAAALTAAILGAVVGAQFGYGNGRRWRRRSAPPVIPPIIAAGWARAGGFVERHGVPAVAAGQWLFAARALTPRLAGWSGVGYPAFSLANTPSAVVWAATLTTGGYVLGAQAQQLFANGVNIAAAVLVVAAFAALHLYRRARRPAASAPNTEPAPEPAAEPAEP</sequence>
<accession>A0A2P8DDZ8</accession>
<evidence type="ECO:0000256" key="1">
    <source>
        <dbReference type="RuleBase" id="RU367016"/>
    </source>
</evidence>
<keyword evidence="1" id="KW-1133">Transmembrane helix</keyword>
<evidence type="ECO:0000313" key="4">
    <source>
        <dbReference type="Proteomes" id="UP000240542"/>
    </source>
</evidence>
<dbReference type="AlphaFoldDB" id="A0A2P8DDZ8"/>
<dbReference type="PANTHER" id="PTHR30353">
    <property type="entry name" value="INNER MEMBRANE PROTEIN DEDA-RELATED"/>
    <property type="match status" value="1"/>
</dbReference>
<dbReference type="OrthoDB" id="9813426at2"/>
<dbReference type="Proteomes" id="UP000240542">
    <property type="component" value="Unassembled WGS sequence"/>
</dbReference>
<feature type="transmembrane region" description="Helical" evidence="1">
    <location>
        <begin position="171"/>
        <end position="190"/>
    </location>
</feature>
<dbReference type="EMBL" id="PYGA01000015">
    <property type="protein sequence ID" value="PSK95453.1"/>
    <property type="molecule type" value="Genomic_DNA"/>
</dbReference>